<evidence type="ECO:0000259" key="6">
    <source>
        <dbReference type="Pfam" id="PF07291"/>
    </source>
</evidence>
<evidence type="ECO:0000313" key="8">
    <source>
        <dbReference type="Proteomes" id="UP000002774"/>
    </source>
</evidence>
<feature type="transmembrane region" description="Helical" evidence="5">
    <location>
        <begin position="102"/>
        <end position="121"/>
    </location>
</feature>
<dbReference type="HOGENOM" id="CLU_128738_4_0_10"/>
<keyword evidence="2 5" id="KW-0812">Transmembrane</keyword>
<comment type="subcellular location">
    <subcellularLocation>
        <location evidence="1">Membrane</location>
        <topology evidence="1">Multi-pass membrane protein</topology>
    </subcellularLocation>
</comment>
<dbReference type="GO" id="GO:0016020">
    <property type="term" value="C:membrane"/>
    <property type="evidence" value="ECO:0007669"/>
    <property type="project" value="UniProtKB-SubCell"/>
</dbReference>
<protein>
    <submittedName>
        <fullName evidence="7">DoxX family protein</fullName>
    </submittedName>
</protein>
<dbReference type="eggNOG" id="COG4270">
    <property type="taxonomic scope" value="Bacteria"/>
</dbReference>
<feature type="transmembrane region" description="Helical" evidence="5">
    <location>
        <begin position="68"/>
        <end position="87"/>
    </location>
</feature>
<evidence type="ECO:0000256" key="5">
    <source>
        <dbReference type="SAM" id="Phobius"/>
    </source>
</evidence>
<gene>
    <name evidence="7" type="ORF">Mucpa_1111</name>
</gene>
<dbReference type="RefSeq" id="WP_008504972.1">
    <property type="nucleotide sequence ID" value="NZ_CM001403.1"/>
</dbReference>
<evidence type="ECO:0000256" key="2">
    <source>
        <dbReference type="ARBA" id="ARBA00022692"/>
    </source>
</evidence>
<reference evidence="7" key="1">
    <citation type="submission" date="2011-09" db="EMBL/GenBank/DDBJ databases">
        <title>The permanent draft genome of Mucilaginibacter paludis DSM 18603.</title>
        <authorList>
            <consortium name="US DOE Joint Genome Institute (JGI-PGF)"/>
            <person name="Lucas S."/>
            <person name="Han J."/>
            <person name="Lapidus A."/>
            <person name="Bruce D."/>
            <person name="Goodwin L."/>
            <person name="Pitluck S."/>
            <person name="Peters L."/>
            <person name="Kyrpides N."/>
            <person name="Mavromatis K."/>
            <person name="Ivanova N."/>
            <person name="Mikhailova N."/>
            <person name="Held B."/>
            <person name="Detter J.C."/>
            <person name="Tapia R."/>
            <person name="Han C."/>
            <person name="Land M."/>
            <person name="Hauser L."/>
            <person name="Markowitz V."/>
            <person name="Cheng J.-F."/>
            <person name="Hugenholtz P."/>
            <person name="Woyke T."/>
            <person name="Wu D."/>
            <person name="Tindall B."/>
            <person name="Brambilla E."/>
            <person name="Klenk H.-P."/>
            <person name="Eisen J.A."/>
        </authorList>
    </citation>
    <scope>NUCLEOTIDE SEQUENCE [LARGE SCALE GENOMIC DNA]</scope>
    <source>
        <strain evidence="7">DSM 18603</strain>
    </source>
</reference>
<keyword evidence="4 5" id="KW-0472">Membrane</keyword>
<proteinExistence type="predicted"/>
<evidence type="ECO:0000313" key="7">
    <source>
        <dbReference type="EMBL" id="EHQ25280.1"/>
    </source>
</evidence>
<feature type="domain" description="Methylamine utilisation protein MauE" evidence="6">
    <location>
        <begin position="2"/>
        <end position="88"/>
    </location>
</feature>
<dbReference type="AlphaFoldDB" id="H1YF27"/>
<feature type="transmembrane region" description="Helical" evidence="5">
    <location>
        <begin position="43"/>
        <end position="61"/>
    </location>
</feature>
<evidence type="ECO:0000256" key="3">
    <source>
        <dbReference type="ARBA" id="ARBA00022989"/>
    </source>
</evidence>
<dbReference type="Pfam" id="PF07291">
    <property type="entry name" value="MauE"/>
    <property type="match status" value="1"/>
</dbReference>
<dbReference type="PANTHER" id="PTHR36974">
    <property type="entry name" value="MEMBRANE PROTEIN-RELATED"/>
    <property type="match status" value="1"/>
</dbReference>
<sequence>MQIIKNIGLVLLIAGYIFAGINHFRHPGGYLKIMPPYLPYPQALNFLAGFFEVAFALLMIFPQTRHLAAWGIILMLMAFMPVHIYMIQNAPMKMGNLVVGPLMAWARVPLQALLIAWAWWYTK</sequence>
<dbReference type="STRING" id="714943.Mucpa_1111"/>
<evidence type="ECO:0000256" key="1">
    <source>
        <dbReference type="ARBA" id="ARBA00004141"/>
    </source>
</evidence>
<dbReference type="OrthoDB" id="327939at2"/>
<name>H1YF27_9SPHI</name>
<dbReference type="EMBL" id="CM001403">
    <property type="protein sequence ID" value="EHQ25280.1"/>
    <property type="molecule type" value="Genomic_DNA"/>
</dbReference>
<accession>H1YF27</accession>
<dbReference type="InterPro" id="IPR009908">
    <property type="entry name" value="Methylamine_util_MauE"/>
</dbReference>
<keyword evidence="3 5" id="KW-1133">Transmembrane helix</keyword>
<dbReference type="PANTHER" id="PTHR36974:SF1">
    <property type="entry name" value="DOXX FAMILY MEMBRANE PROTEIN"/>
    <property type="match status" value="1"/>
</dbReference>
<dbReference type="GO" id="GO:0030416">
    <property type="term" value="P:methylamine metabolic process"/>
    <property type="evidence" value="ECO:0007669"/>
    <property type="project" value="InterPro"/>
</dbReference>
<evidence type="ECO:0000256" key="4">
    <source>
        <dbReference type="ARBA" id="ARBA00023136"/>
    </source>
</evidence>
<keyword evidence="8" id="KW-1185">Reference proteome</keyword>
<dbReference type="Proteomes" id="UP000002774">
    <property type="component" value="Chromosome"/>
</dbReference>
<organism evidence="7 8">
    <name type="scientific">Mucilaginibacter paludis DSM 18603</name>
    <dbReference type="NCBI Taxonomy" id="714943"/>
    <lineage>
        <taxon>Bacteria</taxon>
        <taxon>Pseudomonadati</taxon>
        <taxon>Bacteroidota</taxon>
        <taxon>Sphingobacteriia</taxon>
        <taxon>Sphingobacteriales</taxon>
        <taxon>Sphingobacteriaceae</taxon>
        <taxon>Mucilaginibacter</taxon>
    </lineage>
</organism>